<gene>
    <name evidence="2" type="ORF">IP91_02589</name>
</gene>
<reference evidence="2 3" key="1">
    <citation type="journal article" date="2015" name="Stand. Genomic Sci.">
        <title>Genomic Encyclopedia of Bacterial and Archaeal Type Strains, Phase III: the genomes of soil and plant-associated and newly described type strains.</title>
        <authorList>
            <person name="Whitman W.B."/>
            <person name="Woyke T."/>
            <person name="Klenk H.P."/>
            <person name="Zhou Y."/>
            <person name="Lilburn T.G."/>
            <person name="Beck B.J."/>
            <person name="De Vos P."/>
            <person name="Vandamme P."/>
            <person name="Eisen J.A."/>
            <person name="Garrity G."/>
            <person name="Hugenholtz P."/>
            <person name="Kyrpides N.C."/>
        </authorList>
    </citation>
    <scope>NUCLEOTIDE SEQUENCE [LARGE SCALE GENOMIC DNA]</scope>
    <source>
        <strain evidence="2 3">CGMCC 1.10822</strain>
    </source>
</reference>
<protein>
    <submittedName>
        <fullName evidence="2">Uncharacterized protein</fullName>
    </submittedName>
</protein>
<dbReference type="Proteomes" id="UP000318431">
    <property type="component" value="Unassembled WGS sequence"/>
</dbReference>
<evidence type="ECO:0000313" key="3">
    <source>
        <dbReference type="Proteomes" id="UP000318431"/>
    </source>
</evidence>
<feature type="region of interest" description="Disordered" evidence="1">
    <location>
        <begin position="1"/>
        <end position="53"/>
    </location>
</feature>
<dbReference type="EMBL" id="VLLB01000004">
    <property type="protein sequence ID" value="TWI65182.1"/>
    <property type="molecule type" value="Genomic_DNA"/>
</dbReference>
<evidence type="ECO:0000256" key="1">
    <source>
        <dbReference type="SAM" id="MobiDB-lite"/>
    </source>
</evidence>
<accession>A0A562R7Y7</accession>
<organism evidence="2 3">
    <name type="scientific">Pseudoduganella lurida</name>
    <dbReference type="NCBI Taxonomy" id="1036180"/>
    <lineage>
        <taxon>Bacteria</taxon>
        <taxon>Pseudomonadati</taxon>
        <taxon>Pseudomonadota</taxon>
        <taxon>Betaproteobacteria</taxon>
        <taxon>Burkholderiales</taxon>
        <taxon>Oxalobacteraceae</taxon>
        <taxon>Telluria group</taxon>
        <taxon>Pseudoduganella</taxon>
    </lineage>
</organism>
<feature type="compositionally biased region" description="Basic and acidic residues" evidence="1">
    <location>
        <begin position="12"/>
        <end position="36"/>
    </location>
</feature>
<comment type="caution">
    <text evidence="2">The sequence shown here is derived from an EMBL/GenBank/DDBJ whole genome shotgun (WGS) entry which is preliminary data.</text>
</comment>
<sequence>MPAATRARPRVGRIDRRQRSSPRDHPGRAERQHDAEALTPAEITANEPMRPAAATNGDRIDLDYVYKLWLHLVHDPVIARLAGLLDTEHGAIELVSRVNASKPHRCQLLVDAPLHWLKRRDASLGGVGRLNPSHHLTYRRPTQSLHTHCSHTFSCHVRPERPRIFGPSLKHANEATRANDKECTIINISFVSTFLAPYKSPQNPRHLWVILMR</sequence>
<evidence type="ECO:0000313" key="2">
    <source>
        <dbReference type="EMBL" id="TWI65182.1"/>
    </source>
</evidence>
<name>A0A562R7Y7_9BURK</name>
<keyword evidence="3" id="KW-1185">Reference proteome</keyword>
<proteinExistence type="predicted"/>
<dbReference type="AlphaFoldDB" id="A0A562R7Y7"/>